<dbReference type="PROSITE" id="PS51257">
    <property type="entry name" value="PROKAR_LIPOPROTEIN"/>
    <property type="match status" value="1"/>
</dbReference>
<dbReference type="RefSeq" id="WP_081850869.1">
    <property type="nucleotide sequence ID" value="NZ_BMEG01000008.1"/>
</dbReference>
<feature type="compositionally biased region" description="Low complexity" evidence="3">
    <location>
        <begin position="277"/>
        <end position="297"/>
    </location>
</feature>
<feature type="region of interest" description="Disordered" evidence="3">
    <location>
        <begin position="236"/>
        <end position="331"/>
    </location>
</feature>
<evidence type="ECO:0000313" key="4">
    <source>
        <dbReference type="EMBL" id="GGD85029.1"/>
    </source>
</evidence>
<dbReference type="PANTHER" id="PTHR30035">
    <property type="entry name" value="LIPOPROTEIN VACJ-RELATED"/>
    <property type="match status" value="1"/>
</dbReference>
<dbReference type="Pfam" id="PF04333">
    <property type="entry name" value="MlaA"/>
    <property type="match status" value="1"/>
</dbReference>
<keyword evidence="5" id="KW-1185">Reference proteome</keyword>
<feature type="compositionally biased region" description="Low complexity" evidence="3">
    <location>
        <begin position="251"/>
        <end position="260"/>
    </location>
</feature>
<keyword evidence="4" id="KW-0449">Lipoprotein</keyword>
<name>A0ABQ1RY64_9BURK</name>
<sequence>MRMASAAPAAAALRKVTTGAVIAGALLMTGCATGPDRNPRDPLEPMNRTIFKINDGLDTYVARPVAQFYVDWTPSPFRTAVSNFFSNLGDFSNFANNLLQLKITDATQDLMRIAMNSVFGIGGLIDIASPAGLPKHHQDFGLTLGHYGMPSGPYLVLPLLGPSSVRDSTTWLVDWRVNPVSYAGSEIRWPLYGVNFVSARADLLGATDLLSQAALDKYAFVRDAYTQRRQYLLTGGGSSATLPDYGDEGVSAPEGASAPGATGGGSSEQGLPTYVDPGAAASPAGGIGPKSPAPGAGESSTQAPATSKGAPSPSSSEGQGLPKYEDPAENK</sequence>
<dbReference type="PANTHER" id="PTHR30035:SF3">
    <property type="entry name" value="INTERMEMBRANE PHOSPHOLIPID TRANSPORT SYSTEM LIPOPROTEIN MLAA"/>
    <property type="match status" value="1"/>
</dbReference>
<comment type="similarity">
    <text evidence="1">Belongs to the MlaA family.</text>
</comment>
<dbReference type="EMBL" id="BMEG01000008">
    <property type="protein sequence ID" value="GGD85029.1"/>
    <property type="molecule type" value="Genomic_DNA"/>
</dbReference>
<accession>A0ABQ1RY64</accession>
<evidence type="ECO:0000256" key="3">
    <source>
        <dbReference type="SAM" id="MobiDB-lite"/>
    </source>
</evidence>
<gene>
    <name evidence="4" type="ORF">GCM10010985_44510</name>
</gene>
<evidence type="ECO:0000256" key="2">
    <source>
        <dbReference type="ARBA" id="ARBA00022729"/>
    </source>
</evidence>
<dbReference type="PRINTS" id="PR01805">
    <property type="entry name" value="VACJLIPOPROT"/>
</dbReference>
<protein>
    <submittedName>
        <fullName evidence="4">Lipoprotein</fullName>
    </submittedName>
</protein>
<keyword evidence="2" id="KW-0732">Signal</keyword>
<dbReference type="Proteomes" id="UP000597138">
    <property type="component" value="Unassembled WGS sequence"/>
</dbReference>
<proteinExistence type="inferred from homology"/>
<comment type="caution">
    <text evidence="4">The sequence shown here is derived from an EMBL/GenBank/DDBJ whole genome shotgun (WGS) entry which is preliminary data.</text>
</comment>
<evidence type="ECO:0000256" key="1">
    <source>
        <dbReference type="ARBA" id="ARBA00010634"/>
    </source>
</evidence>
<organism evidence="4 5">
    <name type="scientific">Caballeronia grimmiae</name>
    <dbReference type="NCBI Taxonomy" id="1071679"/>
    <lineage>
        <taxon>Bacteria</taxon>
        <taxon>Pseudomonadati</taxon>
        <taxon>Pseudomonadota</taxon>
        <taxon>Betaproteobacteria</taxon>
        <taxon>Burkholderiales</taxon>
        <taxon>Burkholderiaceae</taxon>
        <taxon>Caballeronia</taxon>
    </lineage>
</organism>
<evidence type="ECO:0000313" key="5">
    <source>
        <dbReference type="Proteomes" id="UP000597138"/>
    </source>
</evidence>
<dbReference type="InterPro" id="IPR007428">
    <property type="entry name" value="MlaA"/>
</dbReference>
<reference evidence="5" key="1">
    <citation type="journal article" date="2019" name="Int. J. Syst. Evol. Microbiol.">
        <title>The Global Catalogue of Microorganisms (GCM) 10K type strain sequencing project: providing services to taxonomists for standard genome sequencing and annotation.</title>
        <authorList>
            <consortium name="The Broad Institute Genomics Platform"/>
            <consortium name="The Broad Institute Genome Sequencing Center for Infectious Disease"/>
            <person name="Wu L."/>
            <person name="Ma J."/>
        </authorList>
    </citation>
    <scope>NUCLEOTIDE SEQUENCE [LARGE SCALE GENOMIC DNA]</scope>
    <source>
        <strain evidence="5">CGMCC 1.11013</strain>
    </source>
</reference>